<proteinExistence type="predicted"/>
<dbReference type="Proteomes" id="UP001500542">
    <property type="component" value="Unassembled WGS sequence"/>
</dbReference>
<name>A0ABP3ZPR6_9ACTN</name>
<gene>
    <name evidence="1" type="ORF">GCM10009554_04980</name>
</gene>
<keyword evidence="2" id="KW-1185">Reference proteome</keyword>
<sequence length="157" mass="17310">MPDEKWSTDEAIDRAYDDFISRVPDFVEPYAHGIGLIRPSSAAWFPLVNVAEQMLPAIVVSSIVAHSKGTEAILITPTQLIEAISALSPAESHPTLKHVNLAAWRRLVAVAQESDCELRAVFLDQEEDTLPEYLSTAFMCALARRREEKNATSACEG</sequence>
<reference evidence="2" key="1">
    <citation type="journal article" date="2019" name="Int. J. Syst. Evol. Microbiol.">
        <title>The Global Catalogue of Microorganisms (GCM) 10K type strain sequencing project: providing services to taxonomists for standard genome sequencing and annotation.</title>
        <authorList>
            <consortium name="The Broad Institute Genomics Platform"/>
            <consortium name="The Broad Institute Genome Sequencing Center for Infectious Disease"/>
            <person name="Wu L."/>
            <person name="Ma J."/>
        </authorList>
    </citation>
    <scope>NUCLEOTIDE SEQUENCE [LARGE SCALE GENOMIC DNA]</scope>
    <source>
        <strain evidence="2">JCM 10977</strain>
    </source>
</reference>
<protein>
    <submittedName>
        <fullName evidence="1">Uncharacterized protein</fullName>
    </submittedName>
</protein>
<dbReference type="EMBL" id="BAAAHK010000002">
    <property type="protein sequence ID" value="GAA0925461.1"/>
    <property type="molecule type" value="Genomic_DNA"/>
</dbReference>
<comment type="caution">
    <text evidence="1">The sequence shown here is derived from an EMBL/GenBank/DDBJ whole genome shotgun (WGS) entry which is preliminary data.</text>
</comment>
<organism evidence="1 2">
    <name type="scientific">Kribbella koreensis</name>
    <dbReference type="NCBI Taxonomy" id="57909"/>
    <lineage>
        <taxon>Bacteria</taxon>
        <taxon>Bacillati</taxon>
        <taxon>Actinomycetota</taxon>
        <taxon>Actinomycetes</taxon>
        <taxon>Propionibacteriales</taxon>
        <taxon>Kribbellaceae</taxon>
        <taxon>Kribbella</taxon>
    </lineage>
</organism>
<evidence type="ECO:0000313" key="2">
    <source>
        <dbReference type="Proteomes" id="UP001500542"/>
    </source>
</evidence>
<accession>A0ABP3ZPR6</accession>
<dbReference type="RefSeq" id="WP_343964320.1">
    <property type="nucleotide sequence ID" value="NZ_BAAAHK010000002.1"/>
</dbReference>
<evidence type="ECO:0000313" key="1">
    <source>
        <dbReference type="EMBL" id="GAA0925461.1"/>
    </source>
</evidence>